<dbReference type="SUPFAM" id="SSF53254">
    <property type="entry name" value="Phosphoglycerate mutase-like"/>
    <property type="match status" value="1"/>
</dbReference>
<dbReference type="CDD" id="cd07067">
    <property type="entry name" value="HP_PGM_like"/>
    <property type="match status" value="1"/>
</dbReference>
<dbReference type="OrthoDB" id="3215466at2"/>
<dbReference type="Proteomes" id="UP000199258">
    <property type="component" value="Unassembled WGS sequence"/>
</dbReference>
<evidence type="ECO:0000313" key="1">
    <source>
        <dbReference type="EMBL" id="SDH52687.1"/>
    </source>
</evidence>
<organism evidence="1 2">
    <name type="scientific">Arthrobacter subterraneus</name>
    <dbReference type="NCBI Taxonomy" id="335973"/>
    <lineage>
        <taxon>Bacteria</taxon>
        <taxon>Bacillati</taxon>
        <taxon>Actinomycetota</taxon>
        <taxon>Actinomycetes</taxon>
        <taxon>Micrococcales</taxon>
        <taxon>Micrococcaceae</taxon>
        <taxon>Arthrobacter</taxon>
    </lineage>
</organism>
<dbReference type="AlphaFoldDB" id="A0A1G8D4F3"/>
<reference evidence="1 2" key="1">
    <citation type="submission" date="2016-10" db="EMBL/GenBank/DDBJ databases">
        <authorList>
            <person name="de Groot N.N."/>
        </authorList>
    </citation>
    <scope>NUCLEOTIDE SEQUENCE [LARGE SCALE GENOMIC DNA]</scope>
    <source>
        <strain evidence="1 2">NP_1H</strain>
    </source>
</reference>
<dbReference type="Gene3D" id="3.40.50.1240">
    <property type="entry name" value="Phosphoglycerate mutase-like"/>
    <property type="match status" value="1"/>
</dbReference>
<dbReference type="Pfam" id="PF00300">
    <property type="entry name" value="His_Phos_1"/>
    <property type="match status" value="1"/>
</dbReference>
<dbReference type="PANTHER" id="PTHR48100">
    <property type="entry name" value="BROAD-SPECIFICITY PHOSPHATASE YOR283W-RELATED"/>
    <property type="match status" value="1"/>
</dbReference>
<dbReference type="SMART" id="SM00855">
    <property type="entry name" value="PGAM"/>
    <property type="match status" value="1"/>
</dbReference>
<dbReference type="STRING" id="335973.SAMN04488693_101481"/>
<dbReference type="GO" id="GO:0016791">
    <property type="term" value="F:phosphatase activity"/>
    <property type="evidence" value="ECO:0007669"/>
    <property type="project" value="TreeGrafter"/>
</dbReference>
<evidence type="ECO:0000313" key="2">
    <source>
        <dbReference type="Proteomes" id="UP000199258"/>
    </source>
</evidence>
<accession>A0A1G8D4F3</accession>
<protein>
    <submittedName>
        <fullName evidence="1">Broad specificity phosphatase PhoE</fullName>
    </submittedName>
</protein>
<dbReference type="InterPro" id="IPR029033">
    <property type="entry name" value="His_PPase_superfam"/>
</dbReference>
<dbReference type="RefSeq" id="WP_026544447.1">
    <property type="nucleotide sequence ID" value="NZ_FNDT01000001.1"/>
</dbReference>
<name>A0A1G8D4F3_9MICC</name>
<dbReference type="InterPro" id="IPR013078">
    <property type="entry name" value="His_Pase_superF_clade-1"/>
</dbReference>
<dbReference type="GO" id="GO:0005737">
    <property type="term" value="C:cytoplasm"/>
    <property type="evidence" value="ECO:0007669"/>
    <property type="project" value="TreeGrafter"/>
</dbReference>
<dbReference type="InterPro" id="IPR050275">
    <property type="entry name" value="PGM_Phosphatase"/>
</dbReference>
<dbReference type="PANTHER" id="PTHR48100:SF51">
    <property type="entry name" value="PHOSPHOGLYCERATE MUTASE"/>
    <property type="match status" value="1"/>
</dbReference>
<dbReference type="EMBL" id="FNDT01000001">
    <property type="protein sequence ID" value="SDH52687.1"/>
    <property type="molecule type" value="Genomic_DNA"/>
</dbReference>
<sequence length="221" mass="24762">MPTATVHLVRHGEVHNPDGVLYGRLPEFHLSELGREMAERVAGYFAERRNSGSDIVHLVASPLTRAQETAEPTARELGLTIVTDERIIEAENKFEGMAQVAQQLRHPKHWKSLRNPFTPSWGEPYSAQVERVMAAVHDARRSALEATGGKDAEAIMVSHQLPIWVARLAAEKRRLWHDPRQRRCTLSSVTSLYFDGDELTGVRYEEPCADLLPRASNLPGA</sequence>
<keyword evidence="2" id="KW-1185">Reference proteome</keyword>
<proteinExistence type="predicted"/>
<gene>
    <name evidence="1" type="ORF">SAMN04488693_101481</name>
</gene>